<accession>A0ABS3T577</accession>
<gene>
    <name evidence="2" type="ORF">J4050_14215</name>
</gene>
<organism evidence="2 3">
    <name type="scientific">Winogradskyella pelagia</name>
    <dbReference type="NCBI Taxonomy" id="2819984"/>
    <lineage>
        <taxon>Bacteria</taxon>
        <taxon>Pseudomonadati</taxon>
        <taxon>Bacteroidota</taxon>
        <taxon>Flavobacteriia</taxon>
        <taxon>Flavobacteriales</taxon>
        <taxon>Flavobacteriaceae</taxon>
        <taxon>Winogradskyella</taxon>
    </lineage>
</organism>
<keyword evidence="1" id="KW-0472">Membrane</keyword>
<comment type="caution">
    <text evidence="2">The sequence shown here is derived from an EMBL/GenBank/DDBJ whole genome shotgun (WGS) entry which is preliminary data.</text>
</comment>
<name>A0ABS3T577_9FLAO</name>
<dbReference type="Proteomes" id="UP000676776">
    <property type="component" value="Unassembled WGS sequence"/>
</dbReference>
<evidence type="ECO:0000313" key="2">
    <source>
        <dbReference type="EMBL" id="MBO3117907.1"/>
    </source>
</evidence>
<feature type="transmembrane region" description="Helical" evidence="1">
    <location>
        <begin position="7"/>
        <end position="27"/>
    </location>
</feature>
<reference evidence="2 3" key="1">
    <citation type="submission" date="2021-03" db="EMBL/GenBank/DDBJ databases">
        <title>Winogradskyella sp. nov., isolated from costal sediment.</title>
        <authorList>
            <person name="Gao C."/>
        </authorList>
    </citation>
    <scope>NUCLEOTIDE SEQUENCE [LARGE SCALE GENOMIC DNA]</scope>
    <source>
        <strain evidence="2 3">DF17</strain>
    </source>
</reference>
<keyword evidence="1" id="KW-1133">Transmembrane helix</keyword>
<keyword evidence="3" id="KW-1185">Reference proteome</keyword>
<dbReference type="SUPFAM" id="SSF74653">
    <property type="entry name" value="TolA/TonB C-terminal domain"/>
    <property type="match status" value="1"/>
</dbReference>
<protein>
    <submittedName>
        <fullName evidence="2">Energy transducer TonB</fullName>
    </submittedName>
</protein>
<proteinExistence type="predicted"/>
<sequence>MSLIARYKAGIITFLLTGIFVLGLFSIQLKQRGVLISESFYEINPEPESQQEELIQDDLLDSNSSSSDKAFNEDQEYKEMMRNFKAISANDFEQTTKALEQTKSDLIEEESSELRSVSNHMGYALKANETEAFKKLQEKLNKRLVNEKVIDKHANKRSSLTYSLKDRVLEYYKTPRYLCEFGGKIVVSIKVDSDGNVFDAYINGASSSNNQCLIESAISYAKTAKFSSSSRKNQLGTITFVFKGKG</sequence>
<dbReference type="EMBL" id="JAGEVF010000014">
    <property type="protein sequence ID" value="MBO3117907.1"/>
    <property type="molecule type" value="Genomic_DNA"/>
</dbReference>
<evidence type="ECO:0000313" key="3">
    <source>
        <dbReference type="Proteomes" id="UP000676776"/>
    </source>
</evidence>
<keyword evidence="1" id="KW-0812">Transmembrane</keyword>
<evidence type="ECO:0000256" key="1">
    <source>
        <dbReference type="SAM" id="Phobius"/>
    </source>
</evidence>
<dbReference type="RefSeq" id="WP_208155264.1">
    <property type="nucleotide sequence ID" value="NZ_JAGEVF010000014.1"/>
</dbReference>